<evidence type="ECO:0000256" key="5">
    <source>
        <dbReference type="HAMAP-Rule" id="MF_00374"/>
    </source>
</evidence>
<sequence>MKMTDMRQMAGEALQDLLADCQKQAAAFRFDALRKKVKNVKELREVRKQIARIRTIMKEKNI</sequence>
<dbReference type="STRING" id="1802271.A3C11_02805"/>
<evidence type="ECO:0000256" key="3">
    <source>
        <dbReference type="ARBA" id="ARBA00023274"/>
    </source>
</evidence>
<keyword evidence="2 5" id="KW-0689">Ribosomal protein</keyword>
<dbReference type="Gene3D" id="1.10.287.310">
    <property type="match status" value="1"/>
</dbReference>
<dbReference type="EMBL" id="MHQJ01000042">
    <property type="protein sequence ID" value="OHA00563.1"/>
    <property type="molecule type" value="Genomic_DNA"/>
</dbReference>
<dbReference type="NCBIfam" id="TIGR00012">
    <property type="entry name" value="L29"/>
    <property type="match status" value="1"/>
</dbReference>
<reference evidence="6 7" key="1">
    <citation type="journal article" date="2016" name="Nat. Commun.">
        <title>Thousands of microbial genomes shed light on interconnected biogeochemical processes in an aquifer system.</title>
        <authorList>
            <person name="Anantharaman K."/>
            <person name="Brown C.T."/>
            <person name="Hug L.A."/>
            <person name="Sharon I."/>
            <person name="Castelle C.J."/>
            <person name="Probst A.J."/>
            <person name="Thomas B.C."/>
            <person name="Singh A."/>
            <person name="Wilkins M.J."/>
            <person name="Karaoz U."/>
            <person name="Brodie E.L."/>
            <person name="Williams K.H."/>
            <person name="Hubbard S.S."/>
            <person name="Banfield J.F."/>
        </authorList>
    </citation>
    <scope>NUCLEOTIDE SEQUENCE [LARGE SCALE GENOMIC DNA]</scope>
</reference>
<organism evidence="6 7">
    <name type="scientific">Candidatus Sungbacteria bacterium RIFCSPHIGHO2_02_FULL_49_12</name>
    <dbReference type="NCBI Taxonomy" id="1802271"/>
    <lineage>
        <taxon>Bacteria</taxon>
        <taxon>Candidatus Sungiibacteriota</taxon>
    </lineage>
</organism>
<dbReference type="GO" id="GO:0003735">
    <property type="term" value="F:structural constituent of ribosome"/>
    <property type="evidence" value="ECO:0007669"/>
    <property type="project" value="InterPro"/>
</dbReference>
<dbReference type="GO" id="GO:0005840">
    <property type="term" value="C:ribosome"/>
    <property type="evidence" value="ECO:0007669"/>
    <property type="project" value="UniProtKB-KW"/>
</dbReference>
<dbReference type="HAMAP" id="MF_00374">
    <property type="entry name" value="Ribosomal_uL29"/>
    <property type="match status" value="1"/>
</dbReference>
<accession>A0A1G2KMA7</accession>
<comment type="caution">
    <text evidence="6">The sequence shown here is derived from an EMBL/GenBank/DDBJ whole genome shotgun (WGS) entry which is preliminary data.</text>
</comment>
<keyword evidence="3 5" id="KW-0687">Ribonucleoprotein</keyword>
<evidence type="ECO:0000256" key="4">
    <source>
        <dbReference type="ARBA" id="ARBA00035204"/>
    </source>
</evidence>
<dbReference type="InterPro" id="IPR036049">
    <property type="entry name" value="Ribosomal_uL29_sf"/>
</dbReference>
<dbReference type="InterPro" id="IPR001854">
    <property type="entry name" value="Ribosomal_uL29"/>
</dbReference>
<evidence type="ECO:0000313" key="6">
    <source>
        <dbReference type="EMBL" id="OHA00563.1"/>
    </source>
</evidence>
<evidence type="ECO:0000313" key="7">
    <source>
        <dbReference type="Proteomes" id="UP000177362"/>
    </source>
</evidence>
<dbReference type="Proteomes" id="UP000177362">
    <property type="component" value="Unassembled WGS sequence"/>
</dbReference>
<evidence type="ECO:0000256" key="1">
    <source>
        <dbReference type="ARBA" id="ARBA00009254"/>
    </source>
</evidence>
<name>A0A1G2KMA7_9BACT</name>
<dbReference type="AlphaFoldDB" id="A0A1G2KMA7"/>
<dbReference type="SUPFAM" id="SSF46561">
    <property type="entry name" value="Ribosomal protein L29 (L29p)"/>
    <property type="match status" value="1"/>
</dbReference>
<comment type="similarity">
    <text evidence="1 5">Belongs to the universal ribosomal protein uL29 family.</text>
</comment>
<gene>
    <name evidence="5" type="primary">rpmC</name>
    <name evidence="6" type="ORF">A3C11_02805</name>
</gene>
<dbReference type="GO" id="GO:0006412">
    <property type="term" value="P:translation"/>
    <property type="evidence" value="ECO:0007669"/>
    <property type="project" value="UniProtKB-UniRule"/>
</dbReference>
<proteinExistence type="inferred from homology"/>
<dbReference type="Pfam" id="PF00831">
    <property type="entry name" value="Ribosomal_L29"/>
    <property type="match status" value="1"/>
</dbReference>
<evidence type="ECO:0000256" key="2">
    <source>
        <dbReference type="ARBA" id="ARBA00022980"/>
    </source>
</evidence>
<dbReference type="GO" id="GO:1990904">
    <property type="term" value="C:ribonucleoprotein complex"/>
    <property type="evidence" value="ECO:0007669"/>
    <property type="project" value="UniProtKB-KW"/>
</dbReference>
<protein>
    <recommendedName>
        <fullName evidence="4 5">Large ribosomal subunit protein uL29</fullName>
    </recommendedName>
</protein>